<keyword evidence="1" id="KW-1133">Transmembrane helix</keyword>
<dbReference type="Proteomes" id="UP001445076">
    <property type="component" value="Unassembled WGS sequence"/>
</dbReference>
<evidence type="ECO:0000313" key="3">
    <source>
        <dbReference type="Proteomes" id="UP001445076"/>
    </source>
</evidence>
<name>A0AAW0WIN0_CHEQU</name>
<reference evidence="2 3" key="1">
    <citation type="journal article" date="2024" name="BMC Genomics">
        <title>Genome assembly of redclaw crayfish (Cherax quadricarinatus) provides insights into its immune adaptation and hypoxia tolerance.</title>
        <authorList>
            <person name="Liu Z."/>
            <person name="Zheng J."/>
            <person name="Li H."/>
            <person name="Fang K."/>
            <person name="Wang S."/>
            <person name="He J."/>
            <person name="Zhou D."/>
            <person name="Weng S."/>
            <person name="Chi M."/>
            <person name="Gu Z."/>
            <person name="He J."/>
            <person name="Li F."/>
            <person name="Wang M."/>
        </authorList>
    </citation>
    <scope>NUCLEOTIDE SEQUENCE [LARGE SCALE GENOMIC DNA]</scope>
    <source>
        <strain evidence="2">ZL_2023a</strain>
    </source>
</reference>
<evidence type="ECO:0000256" key="1">
    <source>
        <dbReference type="SAM" id="Phobius"/>
    </source>
</evidence>
<keyword evidence="1" id="KW-0812">Transmembrane</keyword>
<feature type="non-terminal residue" evidence="2">
    <location>
        <position position="1"/>
    </location>
</feature>
<gene>
    <name evidence="2" type="ORF">OTU49_010598</name>
</gene>
<keyword evidence="1" id="KW-0472">Membrane</keyword>
<dbReference type="AlphaFoldDB" id="A0AAW0WIN0"/>
<protein>
    <submittedName>
        <fullName evidence="2">Uncharacterized protein</fullName>
    </submittedName>
</protein>
<feature type="transmembrane region" description="Helical" evidence="1">
    <location>
        <begin position="84"/>
        <end position="106"/>
    </location>
</feature>
<organism evidence="2 3">
    <name type="scientific">Cherax quadricarinatus</name>
    <name type="common">Australian red claw crayfish</name>
    <dbReference type="NCBI Taxonomy" id="27406"/>
    <lineage>
        <taxon>Eukaryota</taxon>
        <taxon>Metazoa</taxon>
        <taxon>Ecdysozoa</taxon>
        <taxon>Arthropoda</taxon>
        <taxon>Crustacea</taxon>
        <taxon>Multicrustacea</taxon>
        <taxon>Malacostraca</taxon>
        <taxon>Eumalacostraca</taxon>
        <taxon>Eucarida</taxon>
        <taxon>Decapoda</taxon>
        <taxon>Pleocyemata</taxon>
        <taxon>Astacidea</taxon>
        <taxon>Parastacoidea</taxon>
        <taxon>Parastacidae</taxon>
        <taxon>Cherax</taxon>
    </lineage>
</organism>
<dbReference type="EMBL" id="JARKIK010000081">
    <property type="protein sequence ID" value="KAK8725999.1"/>
    <property type="molecule type" value="Genomic_DNA"/>
</dbReference>
<proteinExistence type="predicted"/>
<sequence length="126" mass="13979">ESSALAERGAVPRSVSQKCSGIPFANMDRHFFGSYSCSSQDSTGAEVSGLHIISICKEESLLRPEEDDRKGDEDESWEFISPRLIGMIVGIIVCVFIVTGIICIIYPRLRSLNTQKSIKQPQEQKD</sequence>
<keyword evidence="3" id="KW-1185">Reference proteome</keyword>
<comment type="caution">
    <text evidence="2">The sequence shown here is derived from an EMBL/GenBank/DDBJ whole genome shotgun (WGS) entry which is preliminary data.</text>
</comment>
<evidence type="ECO:0000313" key="2">
    <source>
        <dbReference type="EMBL" id="KAK8725999.1"/>
    </source>
</evidence>
<accession>A0AAW0WIN0</accession>